<reference evidence="2 3" key="1">
    <citation type="submission" date="2012-11" db="EMBL/GenBank/DDBJ databases">
        <title>FINISHED of Natronococcus occultus SP4, DSM 3396.</title>
        <authorList>
            <consortium name="DOE Joint Genome Institute"/>
            <person name="Eisen J."/>
            <person name="Huntemann M."/>
            <person name="Wei C.-L."/>
            <person name="Han J."/>
            <person name="Detter J.C."/>
            <person name="Han C."/>
            <person name="Tapia R."/>
            <person name="Chen A."/>
            <person name="Kyrpides N."/>
            <person name="Mavromatis K."/>
            <person name="Markowitz V."/>
            <person name="Szeto E."/>
            <person name="Ivanova N."/>
            <person name="Mikhailova N."/>
            <person name="Ovchinnikova G."/>
            <person name="Pagani I."/>
            <person name="Pati A."/>
            <person name="Goodwin L."/>
            <person name="Nordberg H.P."/>
            <person name="Cantor M.N."/>
            <person name="Hua S.X."/>
            <person name="Woyke T."/>
            <person name="Eisen J."/>
            <person name="Klenk H.-P."/>
            <person name="Klenk H.-P."/>
        </authorList>
    </citation>
    <scope>NUCLEOTIDE SEQUENCE [LARGE SCALE GENOMIC DNA]</scope>
    <source>
        <strain evidence="2 3">SP4</strain>
    </source>
</reference>
<dbReference type="PANTHER" id="PTHR46438">
    <property type="entry name" value="ALPHA/BETA-HYDROLASES SUPERFAMILY PROTEIN"/>
    <property type="match status" value="1"/>
</dbReference>
<dbReference type="InterPro" id="IPR029058">
    <property type="entry name" value="AB_hydrolase_fold"/>
</dbReference>
<dbReference type="OrthoDB" id="7531at2157"/>
<dbReference type="EMBL" id="CP003929">
    <property type="protein sequence ID" value="AGB38742.1"/>
    <property type="molecule type" value="Genomic_DNA"/>
</dbReference>
<keyword evidence="2" id="KW-0808">Transferase</keyword>
<dbReference type="GO" id="GO:0016746">
    <property type="term" value="F:acyltransferase activity"/>
    <property type="evidence" value="ECO:0007669"/>
    <property type="project" value="UniProtKB-KW"/>
</dbReference>
<dbReference type="Proteomes" id="UP000010878">
    <property type="component" value="Chromosome"/>
</dbReference>
<organism evidence="2 3">
    <name type="scientific">Natronococcus occultus SP4</name>
    <dbReference type="NCBI Taxonomy" id="694430"/>
    <lineage>
        <taxon>Archaea</taxon>
        <taxon>Methanobacteriati</taxon>
        <taxon>Methanobacteriota</taxon>
        <taxon>Stenosarchaea group</taxon>
        <taxon>Halobacteria</taxon>
        <taxon>Halobacteriales</taxon>
        <taxon>Natrialbaceae</taxon>
        <taxon>Natronococcus</taxon>
    </lineage>
</organism>
<dbReference type="STRING" id="694430.Natoc_2987"/>
<evidence type="ECO:0000313" key="3">
    <source>
        <dbReference type="Proteomes" id="UP000010878"/>
    </source>
</evidence>
<dbReference type="Gene3D" id="3.40.50.1820">
    <property type="entry name" value="alpha/beta hydrolase"/>
    <property type="match status" value="1"/>
</dbReference>
<dbReference type="KEGG" id="nou:Natoc_2987"/>
<feature type="domain" description="AB hydrolase-1" evidence="1">
    <location>
        <begin position="23"/>
        <end position="253"/>
    </location>
</feature>
<evidence type="ECO:0000259" key="1">
    <source>
        <dbReference type="Pfam" id="PF12697"/>
    </source>
</evidence>
<dbReference type="PANTHER" id="PTHR46438:SF11">
    <property type="entry name" value="LIPASE-RELATED"/>
    <property type="match status" value="1"/>
</dbReference>
<dbReference type="RefSeq" id="WP_015322181.1">
    <property type="nucleotide sequence ID" value="NC_019974.1"/>
</dbReference>
<name>L0K0B7_9EURY</name>
<dbReference type="GO" id="GO:0016787">
    <property type="term" value="F:hydrolase activity"/>
    <property type="evidence" value="ECO:0007669"/>
    <property type="project" value="UniProtKB-KW"/>
</dbReference>
<evidence type="ECO:0000313" key="2">
    <source>
        <dbReference type="EMBL" id="AGB38742.1"/>
    </source>
</evidence>
<dbReference type="InterPro" id="IPR000073">
    <property type="entry name" value="AB_hydrolase_1"/>
</dbReference>
<proteinExistence type="predicted"/>
<dbReference type="AlphaFoldDB" id="L0K0B7"/>
<dbReference type="GeneID" id="14403374"/>
<dbReference type="SUPFAM" id="SSF53474">
    <property type="entry name" value="alpha/beta-Hydrolases"/>
    <property type="match status" value="1"/>
</dbReference>
<dbReference type="Pfam" id="PF12697">
    <property type="entry name" value="Abhydrolase_6"/>
    <property type="match status" value="1"/>
</dbReference>
<gene>
    <name evidence="2" type="ORF">Natoc_2987</name>
</gene>
<protein>
    <submittedName>
        <fullName evidence="2">Putative hydrolase or acyltransferase of alpha/beta superfamily</fullName>
    </submittedName>
</protein>
<dbReference type="HOGENOM" id="CLU_020336_43_0_2"/>
<accession>L0K0B7</accession>
<keyword evidence="2" id="KW-0012">Acyltransferase</keyword>
<keyword evidence="3" id="KW-1185">Reference proteome</keyword>
<dbReference type="eggNOG" id="arCOG01648">
    <property type="taxonomic scope" value="Archaea"/>
</dbReference>
<sequence length="263" mass="28358">METVTAADGTAIAYERTGSGPPLVLVHGSTATHTAWEPVRPAFAEQFTVYAMDRRGLGESEDADEYALEREAEDVTALVESLAAPAVLFGHSYGALVSLEAALRTDGLRVLVLYEPVFPVGDDELYAEALLAEMGTLHDEGASEELLVVFLEEIVELPPAEIDALRSDASWPALVETSRTLYRETATEHEYEFDPSRVGELPTPTVLVTGTESPTDFRAPTAALDEALPDSRVVTLDERGHDAIHAAPELVVEEVLAAIRASE</sequence>
<keyword evidence="2" id="KW-0378">Hydrolase</keyword>